<dbReference type="Proteomes" id="UP000078560">
    <property type="component" value="Unassembled WGS sequence"/>
</dbReference>
<proteinExistence type="predicted"/>
<reference evidence="3" key="1">
    <citation type="submission" date="2016-05" db="EMBL/GenBank/DDBJ databases">
        <authorList>
            <person name="Naeem Raeece"/>
        </authorList>
    </citation>
    <scope>NUCLEOTIDE SEQUENCE [LARGE SCALE GENOMIC DNA]</scope>
</reference>
<dbReference type="EMBL" id="FLQU01000877">
    <property type="protein sequence ID" value="SBS90068.1"/>
    <property type="molecule type" value="Genomic_DNA"/>
</dbReference>
<sequence>MKMLIVRFFDTLGKNEELKEYYDKNDCIYNRNSICLSGKEAEVTDCEETEAIEDVQCSGSDISSHNDQAYNIFLLKFSGALEKLLNQYYDSSLLQHYHSKQCVYFKYWFYDKILKNIFSEEKLEHFYKEIEDGDEEDESESEQAEQQFEEGTGELREEYLDYAEEEEEEEEEELAEGSLGDSVEDDIAVSESKYRCKDEDCDSKNTLLALGESNSCNIYKLNLSQIRDLKLLYDYLEDYKSNNLSSVEDEISKSTYCSSFNKTIELYNEKSKCKGDYSDKKFCRELEESWNNYSHIKIHTLSCNTEKPASDPPQQSNDCKELQEARPAPFPRGRGIGSDSSPSAGLSDTRPEILKGVGFTFFLISPDSTEMVSTVLHNGDHMMERQTLREDKHITASGHPNTLVASSGDMAGSHLMGMEASNPCDNDSVGRSCESSLQPVAPMSTKTENHLKQIPSKNIAVHTEPDVSLQEETGNTNTIVSSASTVLGVSALAFMLYKFTPLGSLINNRRGGMGTWDINEEGYDENLLFSSALGNANSNNNNYSIGYYSLGNT</sequence>
<evidence type="ECO:0000313" key="3">
    <source>
        <dbReference type="Proteomes" id="UP000078560"/>
    </source>
</evidence>
<feature type="compositionally biased region" description="Acidic residues" evidence="1">
    <location>
        <begin position="131"/>
        <end position="152"/>
    </location>
</feature>
<dbReference type="AlphaFoldDB" id="A0A1A8WFU6"/>
<dbReference type="Pfam" id="PF05795">
    <property type="entry name" value="Plasmodium_Vir"/>
    <property type="match status" value="1"/>
</dbReference>
<organism evidence="2 3">
    <name type="scientific">Plasmodium ovale curtisi</name>
    <dbReference type="NCBI Taxonomy" id="864141"/>
    <lineage>
        <taxon>Eukaryota</taxon>
        <taxon>Sar</taxon>
        <taxon>Alveolata</taxon>
        <taxon>Apicomplexa</taxon>
        <taxon>Aconoidasida</taxon>
        <taxon>Haemosporida</taxon>
        <taxon>Plasmodiidae</taxon>
        <taxon>Plasmodium</taxon>
        <taxon>Plasmodium (Plasmodium)</taxon>
    </lineage>
</organism>
<protein>
    <submittedName>
        <fullName evidence="2">PIR Superfamily Protein</fullName>
    </submittedName>
</protein>
<evidence type="ECO:0000256" key="1">
    <source>
        <dbReference type="SAM" id="MobiDB-lite"/>
    </source>
</evidence>
<feature type="region of interest" description="Disordered" evidence="1">
    <location>
        <begin position="131"/>
        <end position="154"/>
    </location>
</feature>
<gene>
    <name evidence="2" type="ORF">POVCU2_0059410</name>
</gene>
<name>A0A1A8WFU6_PLAOA</name>
<dbReference type="InterPro" id="IPR008780">
    <property type="entry name" value="Plasmodium_Vir"/>
</dbReference>
<feature type="region of interest" description="Disordered" evidence="1">
    <location>
        <begin position="304"/>
        <end position="349"/>
    </location>
</feature>
<accession>A0A1A8WFU6</accession>
<feature type="compositionally biased region" description="Polar residues" evidence="1">
    <location>
        <begin position="304"/>
        <end position="317"/>
    </location>
</feature>
<feature type="region of interest" description="Disordered" evidence="1">
    <location>
        <begin position="162"/>
        <end position="181"/>
    </location>
</feature>
<feature type="compositionally biased region" description="Acidic residues" evidence="1">
    <location>
        <begin position="162"/>
        <end position="175"/>
    </location>
</feature>
<evidence type="ECO:0000313" key="2">
    <source>
        <dbReference type="EMBL" id="SBS90068.1"/>
    </source>
</evidence>